<evidence type="ECO:0000313" key="2">
    <source>
        <dbReference type="Proteomes" id="UP000002190"/>
    </source>
</evidence>
<dbReference type="AlphaFoldDB" id="D5WM86"/>
<gene>
    <name evidence="1" type="ordered locus">BC1002_6489</name>
</gene>
<proteinExistence type="predicted"/>
<protein>
    <submittedName>
        <fullName evidence="1">Uncharacterized protein</fullName>
    </submittedName>
</protein>
<accession>D5WM86</accession>
<dbReference type="KEGG" id="bge:BC1002_6489"/>
<evidence type="ECO:0000313" key="1">
    <source>
        <dbReference type="EMBL" id="ADG20332.1"/>
    </source>
</evidence>
<reference evidence="2" key="1">
    <citation type="submission" date="2010-04" db="EMBL/GenBank/DDBJ databases">
        <title>Complete sequence of chromosome 3 of Burkholderia sp. CCGE1002.</title>
        <authorList>
            <consortium name="US DOE Joint Genome Institute"/>
            <person name="Lucas S."/>
            <person name="Copeland A."/>
            <person name="Lapidus A."/>
            <person name="Cheng J.-F."/>
            <person name="Bruce D."/>
            <person name="Goodwin L."/>
            <person name="Pitluck S."/>
            <person name="Chertkov O."/>
            <person name="Detter J.C."/>
            <person name="Han C."/>
            <person name="Tapia R."/>
            <person name="Land M."/>
            <person name="Hauser L."/>
            <person name="Kyrpides N."/>
            <person name="Ovchinnikova G."/>
            <person name="Martinez-Romero E."/>
            <person name="Hernandez M.A.R."/>
            <person name="Tiedje J.M."/>
            <person name="Woyke T."/>
        </authorList>
    </citation>
    <scope>NUCLEOTIDE SEQUENCE [LARGE SCALE GENOMIC DNA]</scope>
    <source>
        <strain evidence="2">CCGE1002</strain>
    </source>
</reference>
<dbReference type="EMBL" id="CP002015">
    <property type="protein sequence ID" value="ADG20332.1"/>
    <property type="molecule type" value="Genomic_DNA"/>
</dbReference>
<name>D5WM86_PARAM</name>
<organism evidence="1 2">
    <name type="scientific">Paraburkholderia atlantica</name>
    <dbReference type="NCBI Taxonomy" id="2654982"/>
    <lineage>
        <taxon>Bacteria</taxon>
        <taxon>Pseudomonadati</taxon>
        <taxon>Pseudomonadota</taxon>
        <taxon>Betaproteobacteria</taxon>
        <taxon>Burkholderiales</taxon>
        <taxon>Burkholderiaceae</taxon>
        <taxon>Paraburkholderia</taxon>
    </lineage>
</organism>
<reference evidence="1 2" key="2">
    <citation type="journal article" date="2012" name="J. Bacteriol.">
        <title>Genome Sequences of Burkholderia sp. Strains CCGE1002 and H160, Isolated from Legume Nodules in Mexico and Brazil.</title>
        <authorList>
            <person name="Ormeno-Orrillo E."/>
            <person name="Rogel M.A."/>
            <person name="Chueire L.M."/>
            <person name="Tiedje J.M."/>
            <person name="Martinez-Romero E."/>
            <person name="Hungria M."/>
        </authorList>
    </citation>
    <scope>NUCLEOTIDE SEQUENCE [LARGE SCALE GENOMIC DNA]</scope>
    <source>
        <strain evidence="1 2">CCGE1002</strain>
    </source>
</reference>
<sequence>MSYRTFQCAEIRHHHGGGQQLPAAAGKRRYVPLPPLTTASYP</sequence>
<dbReference type="Proteomes" id="UP000002190">
    <property type="component" value="Chromosome 3"/>
</dbReference>
<dbReference type="HOGENOM" id="CLU_3248537_0_0_4"/>